<dbReference type="Proteomes" id="UP000094622">
    <property type="component" value="Unassembled WGS sequence"/>
</dbReference>
<evidence type="ECO:0000256" key="1">
    <source>
        <dbReference type="ARBA" id="ARBA00006484"/>
    </source>
</evidence>
<comment type="similarity">
    <text evidence="1 3">Belongs to the short-chain dehydrogenases/reductases (SDR) family.</text>
</comment>
<dbReference type="EMBL" id="MCRJ01000014">
    <property type="protein sequence ID" value="ODN71773.1"/>
    <property type="molecule type" value="Genomic_DNA"/>
</dbReference>
<gene>
    <name evidence="5" type="ORF">A6302_00916</name>
</gene>
<dbReference type="PANTHER" id="PTHR44196">
    <property type="entry name" value="DEHYDROGENASE/REDUCTASE SDR FAMILY MEMBER 7B"/>
    <property type="match status" value="1"/>
</dbReference>
<reference evidence="5 6" key="1">
    <citation type="submission" date="2016-07" db="EMBL/GenBank/DDBJ databases">
        <title>Draft Genome Sequence of Methylobrevis pamukkalensis PK2.</title>
        <authorList>
            <person name="Vasilenko O.V."/>
            <person name="Doronina N.V."/>
            <person name="Shmareva M.N."/>
            <person name="Tarlachkov S.V."/>
            <person name="Mustakhimov I."/>
            <person name="Trotsenko Y.A."/>
        </authorList>
    </citation>
    <scope>NUCLEOTIDE SEQUENCE [LARGE SCALE GENOMIC DNA]</scope>
    <source>
        <strain evidence="5 6">PK2</strain>
    </source>
</reference>
<comment type="caution">
    <text evidence="5">The sequence shown here is derived from an EMBL/GenBank/DDBJ whole genome shotgun (WGS) entry which is preliminary data.</text>
</comment>
<dbReference type="PRINTS" id="PR00081">
    <property type="entry name" value="GDHRDH"/>
</dbReference>
<feature type="transmembrane region" description="Helical" evidence="4">
    <location>
        <begin position="303"/>
        <end position="321"/>
    </location>
</feature>
<dbReference type="RefSeq" id="WP_069305971.1">
    <property type="nucleotide sequence ID" value="NZ_MCRJ01000014.1"/>
</dbReference>
<dbReference type="PRINTS" id="PR00080">
    <property type="entry name" value="SDRFAMILY"/>
</dbReference>
<dbReference type="InterPro" id="IPR002347">
    <property type="entry name" value="SDR_fam"/>
</dbReference>
<evidence type="ECO:0000313" key="6">
    <source>
        <dbReference type="Proteomes" id="UP000094622"/>
    </source>
</evidence>
<evidence type="ECO:0000256" key="2">
    <source>
        <dbReference type="ARBA" id="ARBA00023002"/>
    </source>
</evidence>
<dbReference type="GO" id="GO:0016020">
    <property type="term" value="C:membrane"/>
    <property type="evidence" value="ECO:0007669"/>
    <property type="project" value="TreeGrafter"/>
</dbReference>
<protein>
    <submittedName>
        <fullName evidence="5">Putative oxidoreductase</fullName>
        <ecNumber evidence="5">1.-.-.-</ecNumber>
    </submittedName>
</protein>
<dbReference type="PROSITE" id="PS00061">
    <property type="entry name" value="ADH_SHORT"/>
    <property type="match status" value="1"/>
</dbReference>
<name>A0A1E3H631_9HYPH</name>
<keyword evidence="4" id="KW-0472">Membrane</keyword>
<dbReference type="Gene3D" id="3.40.50.720">
    <property type="entry name" value="NAD(P)-binding Rossmann-like Domain"/>
    <property type="match status" value="1"/>
</dbReference>
<dbReference type="OrthoDB" id="450111at2"/>
<dbReference type="InterPro" id="IPR036291">
    <property type="entry name" value="NAD(P)-bd_dom_sf"/>
</dbReference>
<dbReference type="GO" id="GO:0016491">
    <property type="term" value="F:oxidoreductase activity"/>
    <property type="evidence" value="ECO:0007669"/>
    <property type="project" value="UniProtKB-KW"/>
</dbReference>
<evidence type="ECO:0000256" key="3">
    <source>
        <dbReference type="RuleBase" id="RU000363"/>
    </source>
</evidence>
<dbReference type="NCBIfam" id="NF004792">
    <property type="entry name" value="PRK06139.1"/>
    <property type="match status" value="1"/>
</dbReference>
<keyword evidence="6" id="KW-1185">Reference proteome</keyword>
<dbReference type="AlphaFoldDB" id="A0A1E3H631"/>
<sequence length="328" mass="34493">MDGKSELPKRGLVVVITGASSGIGEATAYAFAREGAHLVLAARNGRALEDVAGRCRPLGGRAIAVVTDVGDAGDVKRLAEQALQFAGRIDVWVSNVGTGAVGTFHETPIEAHEQVIRSNLIGHMNDAHAVLPIFIRQQRGVFINMISLGGFAPAPYAAAYSASKFGLRGLAEALRGELADHPDIHVCDIYPAFVDTPGISHGANYTGRKLSAPPPLLDARTVAATIVRLARRPRPTTMVGSATAVVRLGHFLSPELSAWLMARFLKSYFHRAAPAARTSGNLFRPAPDPGGIDGGLRSPRQRAAAAGLVVVGSVLLATLALKAARSRR</sequence>
<keyword evidence="2 5" id="KW-0560">Oxidoreductase</keyword>
<dbReference type="InterPro" id="IPR020904">
    <property type="entry name" value="Sc_DH/Rdtase_CS"/>
</dbReference>
<keyword evidence="4" id="KW-0812">Transmembrane</keyword>
<dbReference type="Pfam" id="PF00106">
    <property type="entry name" value="adh_short"/>
    <property type="match status" value="1"/>
</dbReference>
<accession>A0A1E3H631</accession>
<evidence type="ECO:0000313" key="5">
    <source>
        <dbReference type="EMBL" id="ODN71773.1"/>
    </source>
</evidence>
<organism evidence="5 6">
    <name type="scientific">Methylobrevis pamukkalensis</name>
    <dbReference type="NCBI Taxonomy" id="1439726"/>
    <lineage>
        <taxon>Bacteria</taxon>
        <taxon>Pseudomonadati</taxon>
        <taxon>Pseudomonadota</taxon>
        <taxon>Alphaproteobacteria</taxon>
        <taxon>Hyphomicrobiales</taxon>
        <taxon>Pleomorphomonadaceae</taxon>
        <taxon>Methylobrevis</taxon>
    </lineage>
</organism>
<evidence type="ECO:0000256" key="4">
    <source>
        <dbReference type="SAM" id="Phobius"/>
    </source>
</evidence>
<dbReference type="PATRIC" id="fig|1439726.3.peg.958"/>
<proteinExistence type="inferred from homology"/>
<dbReference type="EC" id="1.-.-.-" evidence="5"/>
<dbReference type="PANTHER" id="PTHR44196:SF1">
    <property type="entry name" value="DEHYDROGENASE_REDUCTASE SDR FAMILY MEMBER 7B"/>
    <property type="match status" value="1"/>
</dbReference>
<keyword evidence="4" id="KW-1133">Transmembrane helix</keyword>
<dbReference type="SUPFAM" id="SSF51735">
    <property type="entry name" value="NAD(P)-binding Rossmann-fold domains"/>
    <property type="match status" value="1"/>
</dbReference>